<feature type="signal peptide" evidence="7">
    <location>
        <begin position="1"/>
        <end position="33"/>
    </location>
</feature>
<reference evidence="8 9" key="1">
    <citation type="submission" date="2024-11" db="EMBL/GenBank/DDBJ databases">
        <title>Chromosome-level genome assembly of Eucalyptus globulus Labill. provides insights into its genome evolution.</title>
        <authorList>
            <person name="Li X."/>
        </authorList>
    </citation>
    <scope>NUCLEOTIDE SEQUENCE [LARGE SCALE GENOMIC DNA]</scope>
    <source>
        <strain evidence="8">CL2024</strain>
        <tissue evidence="8">Fresh tender leaves</tissue>
    </source>
</reference>
<dbReference type="AlphaFoldDB" id="A0ABD3L0I2"/>
<evidence type="ECO:0000256" key="2">
    <source>
        <dbReference type="ARBA" id="ARBA00008127"/>
    </source>
</evidence>
<feature type="chain" id="PRO_5044529114" description="Epidermal patterning factor-like protein" evidence="7">
    <location>
        <begin position="34"/>
        <end position="109"/>
    </location>
</feature>
<dbReference type="Pfam" id="PF17181">
    <property type="entry name" value="EPF"/>
    <property type="match status" value="1"/>
</dbReference>
<evidence type="ECO:0000256" key="3">
    <source>
        <dbReference type="ARBA" id="ARBA00022473"/>
    </source>
</evidence>
<comment type="subcellular location">
    <subcellularLocation>
        <location evidence="1 7">Secreted</location>
    </subcellularLocation>
</comment>
<name>A0ABD3L0I2_EUCGL</name>
<evidence type="ECO:0000256" key="4">
    <source>
        <dbReference type="ARBA" id="ARBA00022525"/>
    </source>
</evidence>
<comment type="similarity">
    <text evidence="2 7">Belongs to the plant cysteine rich small secretory peptide family. Epidermal patterning factor subfamily.</text>
</comment>
<keyword evidence="6" id="KW-1015">Disulfide bond</keyword>
<dbReference type="GO" id="GO:0010052">
    <property type="term" value="P:guard cell differentiation"/>
    <property type="evidence" value="ECO:0007669"/>
    <property type="project" value="UniProtKB-UniRule"/>
</dbReference>
<proteinExistence type="inferred from homology"/>
<dbReference type="InterPro" id="IPR039455">
    <property type="entry name" value="EPFL"/>
</dbReference>
<evidence type="ECO:0000313" key="8">
    <source>
        <dbReference type="EMBL" id="KAL3745435.1"/>
    </source>
</evidence>
<evidence type="ECO:0000256" key="1">
    <source>
        <dbReference type="ARBA" id="ARBA00004613"/>
    </source>
</evidence>
<dbReference type="Proteomes" id="UP001634007">
    <property type="component" value="Unassembled WGS sequence"/>
</dbReference>
<evidence type="ECO:0000313" key="9">
    <source>
        <dbReference type="Proteomes" id="UP001634007"/>
    </source>
</evidence>
<dbReference type="EMBL" id="JBJKBG010000003">
    <property type="protein sequence ID" value="KAL3745435.1"/>
    <property type="molecule type" value="Genomic_DNA"/>
</dbReference>
<dbReference type="GO" id="GO:0005576">
    <property type="term" value="C:extracellular region"/>
    <property type="evidence" value="ECO:0007669"/>
    <property type="project" value="UniProtKB-SubCell"/>
</dbReference>
<comment type="caution">
    <text evidence="8">The sequence shown here is derived from an EMBL/GenBank/DDBJ whole genome shotgun (WGS) entry which is preliminary data.</text>
</comment>
<keyword evidence="5 7" id="KW-0732">Signal</keyword>
<keyword evidence="9" id="KW-1185">Reference proteome</keyword>
<keyword evidence="4 7" id="KW-0964">Secreted</keyword>
<accession>A0ABD3L0I2</accession>
<evidence type="ECO:0000256" key="5">
    <source>
        <dbReference type="ARBA" id="ARBA00022729"/>
    </source>
</evidence>
<sequence length="109" mass="11753">MASLSDSLYHHRGLKAAVILACFLLCFTPITVGEGTEVLKNRREMVGSRPPICVNRCLSCRPCMATLVIHPPAGRGGGAGDARASSHEGSDSYYLLAWKCKCGNKLYQP</sequence>
<evidence type="ECO:0000256" key="7">
    <source>
        <dbReference type="RuleBase" id="RU367102"/>
    </source>
</evidence>
<keyword evidence="3 7" id="KW-0217">Developmental protein</keyword>
<protein>
    <recommendedName>
        <fullName evidence="7">Epidermal patterning factor-like protein</fullName>
    </recommendedName>
</protein>
<evidence type="ECO:0000256" key="6">
    <source>
        <dbReference type="ARBA" id="ARBA00023157"/>
    </source>
</evidence>
<dbReference type="PANTHER" id="PTHR33109">
    <property type="entry name" value="EPIDERMAL PATTERNING FACTOR-LIKE PROTEIN 4"/>
    <property type="match status" value="1"/>
</dbReference>
<organism evidence="8 9">
    <name type="scientific">Eucalyptus globulus</name>
    <name type="common">Tasmanian blue gum</name>
    <dbReference type="NCBI Taxonomy" id="34317"/>
    <lineage>
        <taxon>Eukaryota</taxon>
        <taxon>Viridiplantae</taxon>
        <taxon>Streptophyta</taxon>
        <taxon>Embryophyta</taxon>
        <taxon>Tracheophyta</taxon>
        <taxon>Spermatophyta</taxon>
        <taxon>Magnoliopsida</taxon>
        <taxon>eudicotyledons</taxon>
        <taxon>Gunneridae</taxon>
        <taxon>Pentapetalae</taxon>
        <taxon>rosids</taxon>
        <taxon>malvids</taxon>
        <taxon>Myrtales</taxon>
        <taxon>Myrtaceae</taxon>
        <taxon>Myrtoideae</taxon>
        <taxon>Eucalypteae</taxon>
        <taxon>Eucalyptus</taxon>
    </lineage>
</organism>
<gene>
    <name evidence="8" type="ORF">ACJRO7_014524</name>
</gene>
<dbReference type="PANTHER" id="PTHR33109:SF60">
    <property type="entry name" value="EPIDERMAL PATTERNING FACTOR-LIKE PROTEIN 8"/>
    <property type="match status" value="1"/>
</dbReference>
<comment type="function">
    <text evidence="7">Controls stomatal patterning.</text>
</comment>